<dbReference type="AlphaFoldDB" id="A0A0K2TW01"/>
<name>A0A0K2TW01_LEPSM</name>
<reference evidence="1" key="1">
    <citation type="submission" date="2014-05" db="EMBL/GenBank/DDBJ databases">
        <authorList>
            <person name="Chronopoulou M."/>
        </authorList>
    </citation>
    <scope>NUCLEOTIDE SEQUENCE</scope>
    <source>
        <tissue evidence="1">Whole organism</tissue>
    </source>
</reference>
<organism evidence="1">
    <name type="scientific">Lepeophtheirus salmonis</name>
    <name type="common">Salmon louse</name>
    <name type="synonym">Caligus salmonis</name>
    <dbReference type="NCBI Taxonomy" id="72036"/>
    <lineage>
        <taxon>Eukaryota</taxon>
        <taxon>Metazoa</taxon>
        <taxon>Ecdysozoa</taxon>
        <taxon>Arthropoda</taxon>
        <taxon>Crustacea</taxon>
        <taxon>Multicrustacea</taxon>
        <taxon>Hexanauplia</taxon>
        <taxon>Copepoda</taxon>
        <taxon>Siphonostomatoida</taxon>
        <taxon>Caligidae</taxon>
        <taxon>Lepeophtheirus</taxon>
    </lineage>
</organism>
<sequence length="39" mass="4847">MLFEWFKQIARMIMIQNAAFRFWKLTVRQISHGYFNEHG</sequence>
<dbReference type="EMBL" id="HACA01012644">
    <property type="protein sequence ID" value="CDW30005.1"/>
    <property type="molecule type" value="Transcribed_RNA"/>
</dbReference>
<protein>
    <submittedName>
        <fullName evidence="1">Uncharacterized protein</fullName>
    </submittedName>
</protein>
<evidence type="ECO:0000313" key="1">
    <source>
        <dbReference type="EMBL" id="CDW30005.1"/>
    </source>
</evidence>
<proteinExistence type="predicted"/>
<accession>A0A0K2TW01</accession>